<name>C0C0V0_9FIRM</name>
<reference evidence="3" key="2">
    <citation type="submission" date="2013-06" db="EMBL/GenBank/DDBJ databases">
        <title>Draft genome sequence of Clostridium hylemonae (DSM 15053).</title>
        <authorList>
            <person name="Sudarsanam P."/>
            <person name="Ley R."/>
            <person name="Guruge J."/>
            <person name="Turnbaugh P.J."/>
            <person name="Mahowald M."/>
            <person name="Liep D."/>
            <person name="Gordon J."/>
        </authorList>
    </citation>
    <scope>NUCLEOTIDE SEQUENCE</scope>
    <source>
        <strain evidence="3">DSM 15053</strain>
    </source>
</reference>
<dbReference type="eggNOG" id="COG3835">
    <property type="taxonomic scope" value="Bacteria"/>
</dbReference>
<evidence type="ECO:0000313" key="3">
    <source>
        <dbReference type="EMBL" id="EEG73764.1"/>
    </source>
</evidence>
<dbReference type="Pfam" id="PF07905">
    <property type="entry name" value="PucR"/>
    <property type="match status" value="1"/>
</dbReference>
<proteinExistence type="predicted"/>
<dbReference type="STRING" id="553973.CLOHYLEM_05769"/>
<dbReference type="InterPro" id="IPR042070">
    <property type="entry name" value="PucR_C-HTH_sf"/>
</dbReference>
<evidence type="ECO:0000259" key="1">
    <source>
        <dbReference type="Pfam" id="PF07905"/>
    </source>
</evidence>
<gene>
    <name evidence="3" type="ORF">CLOHYLEM_05769</name>
</gene>
<comment type="caution">
    <text evidence="3">The sequence shown here is derived from an EMBL/GenBank/DDBJ whole genome shotgun (WGS) entry which is preliminary data.</text>
</comment>
<sequence>MLRLEIQVSDCLAVSALKHASVAAGSKGLGRTVSAISVLETTDVDDIEPSFLTSGELLISTLTSIRYDTGKQCALLYELDKADTSGLILFYVGKILPGLDADFLRIADELAYPIITISPEGPALFTDVIHDIANYIFQRTLNDELSLPELLIDFNASDSQYGDLGLLFNEIGRCYRGLMILLDDKYRLMCCTPNSFLTDTGLSNETLVHNIMHWYRSLYFGKHPASSIMTDQYRHDTGTIFTVNSCQIPLKDTSCRLLFVTEREDISYLFMNMLTQTIRSYILKREDSFHASREDDLLSALFTSNYEYCDYLASKLNISLEQISSMWVICPGADDNAYPDLLLSQRTKTILSYCLKAVADMIRPVHYGFYQGAWILLFDKALPSSDLSYAASLFLKELNMCFTGSPLFLYDRLSSYKKIAAAYQLIDNIRDIACKVYPYAEYYTLSHIFFLDTCQSCLNHMADSDFPSWPLVLEPLRDDESLISILETMILDTQMDVKKSAGLLYLHRNTIYYRLKKIQSILGYDPFSAPGISNISISLALRRILQP</sequence>
<dbReference type="InterPro" id="IPR012914">
    <property type="entry name" value="PucR_dom"/>
</dbReference>
<protein>
    <submittedName>
        <fullName evidence="3">Purine catabolism regulatory protein-like family</fullName>
    </submittedName>
</protein>
<organism evidence="3 4">
    <name type="scientific">[Clostridium] hylemonae DSM 15053</name>
    <dbReference type="NCBI Taxonomy" id="553973"/>
    <lineage>
        <taxon>Bacteria</taxon>
        <taxon>Bacillati</taxon>
        <taxon>Bacillota</taxon>
        <taxon>Clostridia</taxon>
        <taxon>Lachnospirales</taxon>
        <taxon>Lachnospiraceae</taxon>
    </lineage>
</organism>
<evidence type="ECO:0000313" key="4">
    <source>
        <dbReference type="Proteomes" id="UP000004893"/>
    </source>
</evidence>
<dbReference type="Pfam" id="PF13556">
    <property type="entry name" value="HTH_30"/>
    <property type="match status" value="1"/>
</dbReference>
<dbReference type="HOGENOM" id="CLU_039921_0_0_9"/>
<dbReference type="InterPro" id="IPR025736">
    <property type="entry name" value="PucR_C-HTH_dom"/>
</dbReference>
<keyword evidence="4" id="KW-1185">Reference proteome</keyword>
<dbReference type="Proteomes" id="UP000004893">
    <property type="component" value="Unassembled WGS sequence"/>
</dbReference>
<dbReference type="Gene3D" id="1.10.10.2840">
    <property type="entry name" value="PucR C-terminal helix-turn-helix domain"/>
    <property type="match status" value="1"/>
</dbReference>
<feature type="domain" description="Purine catabolism PurC-like" evidence="1">
    <location>
        <begin position="10"/>
        <end position="136"/>
    </location>
</feature>
<accession>C0C0V0</accession>
<reference evidence="3" key="1">
    <citation type="submission" date="2009-02" db="EMBL/GenBank/DDBJ databases">
        <authorList>
            <person name="Fulton L."/>
            <person name="Clifton S."/>
            <person name="Fulton B."/>
            <person name="Xu J."/>
            <person name="Minx P."/>
            <person name="Pepin K.H."/>
            <person name="Johnson M."/>
            <person name="Bhonagiri V."/>
            <person name="Nash W.E."/>
            <person name="Mardis E.R."/>
            <person name="Wilson R.K."/>
        </authorList>
    </citation>
    <scope>NUCLEOTIDE SEQUENCE [LARGE SCALE GENOMIC DNA]</scope>
    <source>
        <strain evidence="3">DSM 15053</strain>
    </source>
</reference>
<feature type="domain" description="PucR C-terminal helix-turn-helix" evidence="2">
    <location>
        <begin position="490"/>
        <end position="540"/>
    </location>
</feature>
<evidence type="ECO:0000259" key="2">
    <source>
        <dbReference type="Pfam" id="PF13556"/>
    </source>
</evidence>
<dbReference type="EMBL" id="ABYI02000022">
    <property type="protein sequence ID" value="EEG73764.1"/>
    <property type="molecule type" value="Genomic_DNA"/>
</dbReference>
<dbReference type="AlphaFoldDB" id="C0C0V0"/>